<protein>
    <recommendedName>
        <fullName evidence="3">YCII-related domain-containing protein</fullName>
    </recommendedName>
</protein>
<dbReference type="InterPro" id="IPR011008">
    <property type="entry name" value="Dimeric_a/b-barrel"/>
</dbReference>
<reference evidence="1 2" key="1">
    <citation type="journal article" date="2018" name="MBio">
        <title>Comparative Genomics Reveals the Core Gene Toolbox for the Fungus-Insect Symbiosis.</title>
        <authorList>
            <person name="Wang Y."/>
            <person name="Stata M."/>
            <person name="Wang W."/>
            <person name="Stajich J.E."/>
            <person name="White M.M."/>
            <person name="Moncalvo J.M."/>
        </authorList>
    </citation>
    <scope>NUCLEOTIDE SEQUENCE [LARGE SCALE GENOMIC DNA]</scope>
    <source>
        <strain evidence="1 2">SWE-8-4</strain>
    </source>
</reference>
<sequence length="133" mass="15355">MLFCLQRRVFFRATSESNMRLNCRLYTTLPVLKSFHIKLLDNKDPDCLSRRIAARKVHLERIQPLITNKTITFGAAIVKGVEQKMEGSILVVQAETEQAVIELLKKDEYAKQNVWDFSTLEIQQVKPLPIPNN</sequence>
<dbReference type="PANTHER" id="PTHR33606:SF3">
    <property type="entry name" value="PROTEIN YCII"/>
    <property type="match status" value="1"/>
</dbReference>
<evidence type="ECO:0008006" key="3">
    <source>
        <dbReference type="Google" id="ProtNLM"/>
    </source>
</evidence>
<proteinExistence type="predicted"/>
<dbReference type="EMBL" id="MBFR01000018">
    <property type="protein sequence ID" value="PVU97114.1"/>
    <property type="molecule type" value="Genomic_DNA"/>
</dbReference>
<dbReference type="Gene3D" id="3.30.70.1060">
    <property type="entry name" value="Dimeric alpha+beta barrel"/>
    <property type="match status" value="1"/>
</dbReference>
<gene>
    <name evidence="1" type="ORF">BB561_000751</name>
</gene>
<dbReference type="SUPFAM" id="SSF54909">
    <property type="entry name" value="Dimeric alpha+beta barrel"/>
    <property type="match status" value="1"/>
</dbReference>
<dbReference type="OrthoDB" id="5519740at2759"/>
<evidence type="ECO:0000313" key="1">
    <source>
        <dbReference type="EMBL" id="PVU97114.1"/>
    </source>
</evidence>
<dbReference type="InterPro" id="IPR051807">
    <property type="entry name" value="Sec-metab_biosynth-assoc"/>
</dbReference>
<dbReference type="Proteomes" id="UP000245383">
    <property type="component" value="Unassembled WGS sequence"/>
</dbReference>
<dbReference type="PANTHER" id="PTHR33606">
    <property type="entry name" value="PROTEIN YCII"/>
    <property type="match status" value="1"/>
</dbReference>
<organism evidence="1 2">
    <name type="scientific">Smittium simulii</name>
    <dbReference type="NCBI Taxonomy" id="133385"/>
    <lineage>
        <taxon>Eukaryota</taxon>
        <taxon>Fungi</taxon>
        <taxon>Fungi incertae sedis</taxon>
        <taxon>Zoopagomycota</taxon>
        <taxon>Kickxellomycotina</taxon>
        <taxon>Harpellomycetes</taxon>
        <taxon>Harpellales</taxon>
        <taxon>Legeriomycetaceae</taxon>
        <taxon>Smittium</taxon>
    </lineage>
</organism>
<accession>A0A2T9YXU5</accession>
<evidence type="ECO:0000313" key="2">
    <source>
        <dbReference type="Proteomes" id="UP000245383"/>
    </source>
</evidence>
<name>A0A2T9YXU5_9FUNG</name>
<keyword evidence="2" id="KW-1185">Reference proteome</keyword>
<dbReference type="AlphaFoldDB" id="A0A2T9YXU5"/>
<comment type="caution">
    <text evidence="1">The sequence shown here is derived from an EMBL/GenBank/DDBJ whole genome shotgun (WGS) entry which is preliminary data.</text>
</comment>